<comment type="caution">
    <text evidence="2">The sequence shown here is derived from an EMBL/GenBank/DDBJ whole genome shotgun (WGS) entry which is preliminary data.</text>
</comment>
<evidence type="ECO:0000313" key="2">
    <source>
        <dbReference type="EMBL" id="KKK97037.1"/>
    </source>
</evidence>
<feature type="region of interest" description="Disordered" evidence="1">
    <location>
        <begin position="1"/>
        <end position="27"/>
    </location>
</feature>
<protein>
    <submittedName>
        <fullName evidence="2">Uncharacterized protein</fullName>
    </submittedName>
</protein>
<feature type="non-terminal residue" evidence="2">
    <location>
        <position position="448"/>
    </location>
</feature>
<evidence type="ECO:0000256" key="1">
    <source>
        <dbReference type="SAM" id="MobiDB-lite"/>
    </source>
</evidence>
<organism evidence="2">
    <name type="scientific">marine sediment metagenome</name>
    <dbReference type="NCBI Taxonomy" id="412755"/>
    <lineage>
        <taxon>unclassified sequences</taxon>
        <taxon>metagenomes</taxon>
        <taxon>ecological metagenomes</taxon>
    </lineage>
</organism>
<proteinExistence type="predicted"/>
<gene>
    <name evidence="2" type="ORF">LCGC14_2656770</name>
</gene>
<reference evidence="2" key="1">
    <citation type="journal article" date="2015" name="Nature">
        <title>Complex archaea that bridge the gap between prokaryotes and eukaryotes.</title>
        <authorList>
            <person name="Spang A."/>
            <person name="Saw J.H."/>
            <person name="Jorgensen S.L."/>
            <person name="Zaremba-Niedzwiedzka K."/>
            <person name="Martijn J."/>
            <person name="Lind A.E."/>
            <person name="van Eijk R."/>
            <person name="Schleper C."/>
            <person name="Guy L."/>
            <person name="Ettema T.J."/>
        </authorList>
    </citation>
    <scope>NUCLEOTIDE SEQUENCE</scope>
</reference>
<dbReference type="EMBL" id="LAZR01046224">
    <property type="protein sequence ID" value="KKK97037.1"/>
    <property type="molecule type" value="Genomic_DNA"/>
</dbReference>
<feature type="compositionally biased region" description="Basic and acidic residues" evidence="1">
    <location>
        <begin position="1"/>
        <end position="23"/>
    </location>
</feature>
<accession>A0A0F8ZT39</accession>
<dbReference type="AlphaFoldDB" id="A0A0F8ZT39"/>
<name>A0A0F8ZT39_9ZZZZ</name>
<sequence length="448" mass="49605">RGLERGFRMGMLRREQSSREESRGAQQDLTKLQAANTLLNNKNIPDAVKLDVYNQTFRKLWNKAIGSGDADPLSTTGMLPELDEWNNKIGTFADRALKIRLDKTIPEAQKREAYTAIEVEAGGEVDLTGMIQRSKERSARKLQSMTDRAFLIMTSDEESQTDAEELGTIRDSGPQGRRAIIQAGKMVQERRGEIDLGQGVKDVLASKGIDPSKLDVTNPIHARAISNARAQVKQEQTAQIRQRGAGVEEEKRKTAFATQALRVQDAVRNIDQIVKVIDESPETFGASGAVSASVVGVADQIGSFARILNPNFSVDEKVSKIFDQFDDFASGTISEAEFADRSTEPFRARLERIAKGNRVLQGRIMGLAISLATLRAIDGRGRLTSDMVARQLDEIGTRTQSPAAFRESMLRVRADIIGRVQERERIMLRGEVPTFGQPPQKPERSPET</sequence>
<feature type="non-terminal residue" evidence="2">
    <location>
        <position position="1"/>
    </location>
</feature>